<dbReference type="EMBL" id="GGEC01058052">
    <property type="protein sequence ID" value="MBX38536.1"/>
    <property type="molecule type" value="Transcribed_RNA"/>
</dbReference>
<protein>
    <submittedName>
        <fullName evidence="1">Uncharacterized protein</fullName>
    </submittedName>
</protein>
<name>A0A2P2N802_RHIMU</name>
<organism evidence="1">
    <name type="scientific">Rhizophora mucronata</name>
    <name type="common">Asiatic mangrove</name>
    <dbReference type="NCBI Taxonomy" id="61149"/>
    <lineage>
        <taxon>Eukaryota</taxon>
        <taxon>Viridiplantae</taxon>
        <taxon>Streptophyta</taxon>
        <taxon>Embryophyta</taxon>
        <taxon>Tracheophyta</taxon>
        <taxon>Spermatophyta</taxon>
        <taxon>Magnoliopsida</taxon>
        <taxon>eudicotyledons</taxon>
        <taxon>Gunneridae</taxon>
        <taxon>Pentapetalae</taxon>
        <taxon>rosids</taxon>
        <taxon>fabids</taxon>
        <taxon>Malpighiales</taxon>
        <taxon>Rhizophoraceae</taxon>
        <taxon>Rhizophora</taxon>
    </lineage>
</organism>
<sequence length="12" mass="1516">MKKPGEEWKNLR</sequence>
<proteinExistence type="predicted"/>
<accession>A0A2P2N802</accession>
<reference evidence="1" key="1">
    <citation type="submission" date="2018-02" db="EMBL/GenBank/DDBJ databases">
        <title>Rhizophora mucronata_Transcriptome.</title>
        <authorList>
            <person name="Meera S.P."/>
            <person name="Sreeshan A."/>
            <person name="Augustine A."/>
        </authorList>
    </citation>
    <scope>NUCLEOTIDE SEQUENCE</scope>
    <source>
        <tissue evidence="1">Leaf</tissue>
    </source>
</reference>
<evidence type="ECO:0000313" key="1">
    <source>
        <dbReference type="EMBL" id="MBX38536.1"/>
    </source>
</evidence>